<keyword evidence="8 13" id="KW-0269">Exonuclease</keyword>
<reference evidence="15 16" key="1">
    <citation type="submission" date="2023-06" db="EMBL/GenBank/DDBJ databases">
        <title>Five Gram-positive bacteria isolated from mangrove sediments in Shenzhen, Guangdong, China.</title>
        <authorList>
            <person name="Yu S."/>
            <person name="Zheng W."/>
            <person name="Huang Y."/>
        </authorList>
    </citation>
    <scope>NUCLEOTIDE SEQUENCE [LARGE SCALE GENOMIC DNA]</scope>
    <source>
        <strain evidence="15 16">SaN35-3</strain>
    </source>
</reference>
<evidence type="ECO:0000256" key="5">
    <source>
        <dbReference type="ARBA" id="ARBA00022722"/>
    </source>
</evidence>
<dbReference type="InterPro" id="IPR013343">
    <property type="entry name" value="CRISPR-assoc_prot_Cas4"/>
</dbReference>
<gene>
    <name evidence="15" type="primary">cas4</name>
    <name evidence="15" type="ORF">LC087_01215</name>
</gene>
<evidence type="ECO:0000256" key="13">
    <source>
        <dbReference type="RuleBase" id="RU365022"/>
    </source>
</evidence>
<protein>
    <recommendedName>
        <fullName evidence="4 13">CRISPR-associated exonuclease Cas4</fullName>
        <ecNumber evidence="3 13">3.1.12.1</ecNumber>
    </recommendedName>
</protein>
<dbReference type="Gene3D" id="3.90.320.10">
    <property type="match status" value="1"/>
</dbReference>
<comment type="cofactor">
    <cofactor evidence="13">
        <name>Mg(2+)</name>
        <dbReference type="ChEBI" id="CHEBI:18420"/>
    </cofactor>
    <cofactor evidence="13">
        <name>Mn(2+)</name>
        <dbReference type="ChEBI" id="CHEBI:29035"/>
    </cofactor>
    <text evidence="13">Mg(2+) or Mn(2+) required for ssDNA cleavage activity.</text>
</comment>
<evidence type="ECO:0000313" key="16">
    <source>
        <dbReference type="Proteomes" id="UP001197974"/>
    </source>
</evidence>
<keyword evidence="11 13" id="KW-0051">Antiviral defense</keyword>
<evidence type="ECO:0000256" key="6">
    <source>
        <dbReference type="ARBA" id="ARBA00022723"/>
    </source>
</evidence>
<dbReference type="InterPro" id="IPR051827">
    <property type="entry name" value="Cas4_exonuclease"/>
</dbReference>
<keyword evidence="9 13" id="KW-0408">Iron</keyword>
<dbReference type="PANTHER" id="PTHR36531">
    <property type="entry name" value="CRISPR-ASSOCIATED EXONUCLEASE CAS4"/>
    <property type="match status" value="1"/>
</dbReference>
<dbReference type="Proteomes" id="UP001197974">
    <property type="component" value="Chromosome"/>
</dbReference>
<evidence type="ECO:0000256" key="7">
    <source>
        <dbReference type="ARBA" id="ARBA00022801"/>
    </source>
</evidence>
<organism evidence="15 16">
    <name type="scientific">Bacillus carboniphilus</name>
    <dbReference type="NCBI Taxonomy" id="86663"/>
    <lineage>
        <taxon>Bacteria</taxon>
        <taxon>Bacillati</taxon>
        <taxon>Bacillota</taxon>
        <taxon>Bacilli</taxon>
        <taxon>Bacillales</taxon>
        <taxon>Bacillaceae</taxon>
        <taxon>Bacillus</taxon>
    </lineage>
</organism>
<accession>A0ABY9JX50</accession>
<dbReference type="EMBL" id="CP129013">
    <property type="protein sequence ID" value="WLR42888.1"/>
    <property type="molecule type" value="Genomic_DNA"/>
</dbReference>
<dbReference type="NCBIfam" id="TIGR00372">
    <property type="entry name" value="cas4"/>
    <property type="match status" value="1"/>
</dbReference>
<evidence type="ECO:0000256" key="2">
    <source>
        <dbReference type="ARBA" id="ARBA00009189"/>
    </source>
</evidence>
<dbReference type="Pfam" id="PF01930">
    <property type="entry name" value="Cas_Cas4"/>
    <property type="match status" value="1"/>
</dbReference>
<dbReference type="InterPro" id="IPR011604">
    <property type="entry name" value="PDDEXK-like_dom_sf"/>
</dbReference>
<proteinExistence type="inferred from homology"/>
<comment type="cofactor">
    <cofactor evidence="1">
        <name>[4Fe-4S] cluster</name>
        <dbReference type="ChEBI" id="CHEBI:49883"/>
    </cofactor>
</comment>
<keyword evidence="7 13" id="KW-0378">Hydrolase</keyword>
<evidence type="ECO:0000256" key="12">
    <source>
        <dbReference type="ARBA" id="ARBA00023211"/>
    </source>
</evidence>
<evidence type="ECO:0000256" key="1">
    <source>
        <dbReference type="ARBA" id="ARBA00001966"/>
    </source>
</evidence>
<evidence type="ECO:0000256" key="9">
    <source>
        <dbReference type="ARBA" id="ARBA00023004"/>
    </source>
</evidence>
<comment type="function">
    <text evidence="13">CRISPR (clustered regularly interspaced short palindromic repeat) is an adaptive immune system that provides protection against mobile genetic elements (viruses, transposable elements and conjugative plasmids). CRISPR clusters contain sequences complementary to antecedent mobile elements and target invading nucleic acids. CRISPR clusters are transcribed and processed into CRISPR RNA (crRNA).</text>
</comment>
<comment type="cofactor">
    <cofactor evidence="13">
        <name>iron-sulfur cluster</name>
        <dbReference type="ChEBI" id="CHEBI:30408"/>
    </cofactor>
</comment>
<keyword evidence="6 13" id="KW-0479">Metal-binding</keyword>
<evidence type="ECO:0000256" key="8">
    <source>
        <dbReference type="ARBA" id="ARBA00022839"/>
    </source>
</evidence>
<evidence type="ECO:0000256" key="11">
    <source>
        <dbReference type="ARBA" id="ARBA00023118"/>
    </source>
</evidence>
<keyword evidence="10 13" id="KW-0411">Iron-sulfur</keyword>
<dbReference type="RefSeq" id="WP_226538689.1">
    <property type="nucleotide sequence ID" value="NZ_CP129013.1"/>
</dbReference>
<comment type="similarity">
    <text evidence="2 13">Belongs to the CRISPR-associated exonuclease Cas4 family.</text>
</comment>
<evidence type="ECO:0000256" key="10">
    <source>
        <dbReference type="ARBA" id="ARBA00023014"/>
    </source>
</evidence>
<keyword evidence="5 13" id="KW-0540">Nuclease</keyword>
<sequence>MSTKGIDEEQFLLLSGIQHFEFCKRQWALIHIEQQWEENVRTVEGKHVHERADQPFLKEKRKNKLVIRALPIKSRELGVSGVCDVVEFIENENGVSIQGSKEHYQPVPVEYKRGKVKKSDIDILQLVTQAMCLEEMLVCNVPKGYLYYHEIKRRKEVEISEGLKGRVKDVFQEMHKYYEARYTPKVKTGPFCKNCSLQHICLPKLMNKESVNQYIERNMNE</sequence>
<evidence type="ECO:0000256" key="4">
    <source>
        <dbReference type="ARBA" id="ARBA00020049"/>
    </source>
</evidence>
<keyword evidence="12 13" id="KW-0464">Manganese</keyword>
<dbReference type="EC" id="3.1.12.1" evidence="3 13"/>
<dbReference type="InterPro" id="IPR022765">
    <property type="entry name" value="Dna2/Cas4_DUF83"/>
</dbReference>
<evidence type="ECO:0000256" key="3">
    <source>
        <dbReference type="ARBA" id="ARBA00012768"/>
    </source>
</evidence>
<name>A0ABY9JX50_9BACI</name>
<dbReference type="PANTHER" id="PTHR36531:SF6">
    <property type="entry name" value="DNA REPLICATION ATP-DEPENDENT HELICASE_NUCLEASE DNA2"/>
    <property type="match status" value="1"/>
</dbReference>
<evidence type="ECO:0000259" key="14">
    <source>
        <dbReference type="Pfam" id="PF01930"/>
    </source>
</evidence>
<feature type="domain" description="DUF83" evidence="14">
    <location>
        <begin position="16"/>
        <end position="202"/>
    </location>
</feature>
<keyword evidence="16" id="KW-1185">Reference proteome</keyword>
<evidence type="ECO:0000313" key="15">
    <source>
        <dbReference type="EMBL" id="WLR42888.1"/>
    </source>
</evidence>